<evidence type="ECO:0000313" key="7">
    <source>
        <dbReference type="Proteomes" id="UP000184330"/>
    </source>
</evidence>
<evidence type="ECO:0000259" key="5">
    <source>
        <dbReference type="PROSITE" id="PS50865"/>
    </source>
</evidence>
<evidence type="ECO:0000256" key="3">
    <source>
        <dbReference type="ARBA" id="ARBA00022833"/>
    </source>
</evidence>
<keyword evidence="3" id="KW-0862">Zinc</keyword>
<dbReference type="GO" id="GO:0008270">
    <property type="term" value="F:zinc ion binding"/>
    <property type="evidence" value="ECO:0007669"/>
    <property type="project" value="UniProtKB-KW"/>
</dbReference>
<reference evidence="6 7" key="1">
    <citation type="submission" date="2016-03" db="EMBL/GenBank/DDBJ databases">
        <authorList>
            <person name="Ploux O."/>
        </authorList>
    </citation>
    <scope>NUCLEOTIDE SEQUENCE [LARGE SCALE GENOMIC DNA]</scope>
    <source>
        <strain evidence="6 7">UAMH 11012</strain>
    </source>
</reference>
<keyword evidence="2 4" id="KW-0863">Zinc-finger</keyword>
<gene>
    <name evidence="6" type="ORF">PAC_19814</name>
</gene>
<accession>A0A1L7XY36</accession>
<dbReference type="InterPro" id="IPR002893">
    <property type="entry name" value="Znf_MYND"/>
</dbReference>
<dbReference type="AlphaFoldDB" id="A0A1L7XY36"/>
<feature type="domain" description="MYND-type" evidence="5">
    <location>
        <begin position="6"/>
        <end position="42"/>
    </location>
</feature>
<dbReference type="PROSITE" id="PS50865">
    <property type="entry name" value="ZF_MYND_2"/>
    <property type="match status" value="1"/>
</dbReference>
<dbReference type="Gene3D" id="6.10.140.2220">
    <property type="match status" value="1"/>
</dbReference>
<evidence type="ECO:0000256" key="1">
    <source>
        <dbReference type="ARBA" id="ARBA00022723"/>
    </source>
</evidence>
<dbReference type="STRING" id="576137.A0A1L7XY36"/>
<keyword evidence="1" id="KW-0479">Metal-binding</keyword>
<dbReference type="OrthoDB" id="437457at2759"/>
<dbReference type="EMBL" id="FJOG01000084">
    <property type="protein sequence ID" value="CZR69914.1"/>
    <property type="molecule type" value="Genomic_DNA"/>
</dbReference>
<dbReference type="SUPFAM" id="SSF144232">
    <property type="entry name" value="HIT/MYND zinc finger-like"/>
    <property type="match status" value="1"/>
</dbReference>
<evidence type="ECO:0000313" key="6">
    <source>
        <dbReference type="EMBL" id="CZR69914.1"/>
    </source>
</evidence>
<evidence type="ECO:0000256" key="4">
    <source>
        <dbReference type="PROSITE-ProRule" id="PRU00134"/>
    </source>
</evidence>
<organism evidence="6 7">
    <name type="scientific">Phialocephala subalpina</name>
    <dbReference type="NCBI Taxonomy" id="576137"/>
    <lineage>
        <taxon>Eukaryota</taxon>
        <taxon>Fungi</taxon>
        <taxon>Dikarya</taxon>
        <taxon>Ascomycota</taxon>
        <taxon>Pezizomycotina</taxon>
        <taxon>Leotiomycetes</taxon>
        <taxon>Helotiales</taxon>
        <taxon>Mollisiaceae</taxon>
        <taxon>Phialocephala</taxon>
        <taxon>Phialocephala fortinii species complex</taxon>
    </lineage>
</organism>
<dbReference type="Proteomes" id="UP000184330">
    <property type="component" value="Unassembled WGS sequence"/>
</dbReference>
<sequence length="451" mass="51822">MDFPKCTVCGKSTKNNCNKCKSAWYCSAVCQKKDWALHKLLCANFTTFIETRPTTEIDSNEKLPPNVVSTTYKSAILFPENATIPQLIWIKSNIESTYEERFEKRPLTPNFHYYETLCSGLSKYMEMPSAHNDDDVEIWVGDNSLAECKANRCFATLNAGYFHGDVGGIFRPTHPILYAGNAIATRSITTQHEDPVVGKHEQTLYQDVTLGDLRRAFQFMARKNIIFEADKKNLFFLGDPGQWIDAVKISVSGDMYFDNKPKYRQVSIKSDHDIFTDKDTDVSHISELMGYPLLLRKSEYEDSWIDKVKKGMLLPHPFMNSEPCLLLRNMDVENKDGKWQSIDAEKWDHGMDSPVLVARKDKKDLTRYQVEALVTYVEVFIVPFFQEHDPDMSTRSTNNSITKNKREVVVAKFGSSTLFENFFENFKNMKLAAYRGNTDLSWANAVFFDRS</sequence>
<keyword evidence="7" id="KW-1185">Reference proteome</keyword>
<dbReference type="Pfam" id="PF01753">
    <property type="entry name" value="zf-MYND"/>
    <property type="match status" value="1"/>
</dbReference>
<name>A0A1L7XY36_9HELO</name>
<evidence type="ECO:0000256" key="2">
    <source>
        <dbReference type="ARBA" id="ARBA00022771"/>
    </source>
</evidence>
<protein>
    <recommendedName>
        <fullName evidence="5">MYND-type domain-containing protein</fullName>
    </recommendedName>
</protein>
<proteinExistence type="predicted"/>
<dbReference type="PROSITE" id="PS01360">
    <property type="entry name" value="ZF_MYND_1"/>
    <property type="match status" value="1"/>
</dbReference>